<evidence type="ECO:0000313" key="3">
    <source>
        <dbReference type="Proteomes" id="UP000057938"/>
    </source>
</evidence>
<dbReference type="AlphaFoldDB" id="A0A0M4LWC9"/>
<organism evidence="2 3">
    <name type="scientific">Altererythrobacter epoxidivorans</name>
    <dbReference type="NCBI Taxonomy" id="361183"/>
    <lineage>
        <taxon>Bacteria</taxon>
        <taxon>Pseudomonadati</taxon>
        <taxon>Pseudomonadota</taxon>
        <taxon>Alphaproteobacteria</taxon>
        <taxon>Sphingomonadales</taxon>
        <taxon>Erythrobacteraceae</taxon>
        <taxon>Altererythrobacter</taxon>
    </lineage>
</organism>
<dbReference type="Proteomes" id="UP000057938">
    <property type="component" value="Chromosome"/>
</dbReference>
<dbReference type="EMBL" id="CP012669">
    <property type="protein sequence ID" value="ALE17604.1"/>
    <property type="molecule type" value="Genomic_DNA"/>
</dbReference>
<evidence type="ECO:0008006" key="4">
    <source>
        <dbReference type="Google" id="ProtNLM"/>
    </source>
</evidence>
<dbReference type="RefSeq" id="WP_198143526.1">
    <property type="nucleotide sequence ID" value="NZ_CP012669.1"/>
</dbReference>
<accession>A0A0M4LWC9</accession>
<dbReference type="PATRIC" id="fig|361183.4.peg.2287"/>
<dbReference type="STRING" id="361183.AMC99_02329"/>
<evidence type="ECO:0000256" key="1">
    <source>
        <dbReference type="SAM" id="SignalP"/>
    </source>
</evidence>
<dbReference type="KEGG" id="aep:AMC99_02329"/>
<gene>
    <name evidence="2" type="ORF">AMC99_02329</name>
</gene>
<keyword evidence="3" id="KW-1185">Reference proteome</keyword>
<feature type="signal peptide" evidence="1">
    <location>
        <begin position="1"/>
        <end position="22"/>
    </location>
</feature>
<dbReference type="Pfam" id="PF09694">
    <property type="entry name" value="Gcw_chp"/>
    <property type="match status" value="1"/>
</dbReference>
<dbReference type="SUPFAM" id="SSF56935">
    <property type="entry name" value="Porins"/>
    <property type="match status" value="1"/>
</dbReference>
<feature type="chain" id="PRO_5005797938" description="Outer membrane protein beta-barrel domain-containing protein" evidence="1">
    <location>
        <begin position="23"/>
        <end position="243"/>
    </location>
</feature>
<proteinExistence type="predicted"/>
<sequence length="243" mass="25113">MKRLLTASLAGLAMIAAAPASAQDSMNESSGPPAADPVEDASGMDVSFSLAAATDYVFRGISQSAEDPAVFAAVSIKAGGFYAGAGTENVDFPGIDQEYDLWAGYVLPLGGKTALDVGVVRYGYIDSPVDIDTVEIKAALSSSIGKTGVGVAGYWTPDYFGTDDDGFYAEANMRQPLGDKLSMSGAVGHQWISAGGDYLTWNAGLSYAVLPGANVDIRYHDTDTGAFGTLADARLVGSFSIGF</sequence>
<dbReference type="InterPro" id="IPR010239">
    <property type="entry name" value="CHP02001"/>
</dbReference>
<dbReference type="NCBIfam" id="TIGR02001">
    <property type="entry name" value="gcw_chp"/>
    <property type="match status" value="1"/>
</dbReference>
<evidence type="ECO:0000313" key="2">
    <source>
        <dbReference type="EMBL" id="ALE17604.1"/>
    </source>
</evidence>
<reference evidence="2 3" key="1">
    <citation type="submission" date="2015-09" db="EMBL/GenBank/DDBJ databases">
        <title>Complete genome sequence of a benzo[a]pyrene-degrading bacterium Altererythrobacter epoxidivorans CGMCC 1.7731T.</title>
        <authorList>
            <person name="Li Z."/>
            <person name="Cheng H."/>
            <person name="Huo Y."/>
            <person name="Xu X."/>
        </authorList>
    </citation>
    <scope>NUCLEOTIDE SEQUENCE [LARGE SCALE GENOMIC DNA]</scope>
    <source>
        <strain evidence="2 3">CGMCC 1.7731</strain>
    </source>
</reference>
<name>A0A0M4LWC9_9SPHN</name>
<keyword evidence="1" id="KW-0732">Signal</keyword>
<protein>
    <recommendedName>
        <fullName evidence="4">Outer membrane protein beta-barrel domain-containing protein</fullName>
    </recommendedName>
</protein>